<evidence type="ECO:0000256" key="3">
    <source>
        <dbReference type="ARBA" id="ARBA00022840"/>
    </source>
</evidence>
<dbReference type="InterPro" id="IPR003439">
    <property type="entry name" value="ABC_transporter-like_ATP-bd"/>
</dbReference>
<evidence type="ECO:0000313" key="5">
    <source>
        <dbReference type="EMBL" id="EMZ29648.1"/>
    </source>
</evidence>
<dbReference type="GO" id="GO:0005524">
    <property type="term" value="F:ATP binding"/>
    <property type="evidence" value="ECO:0007669"/>
    <property type="project" value="UniProtKB-KW"/>
</dbReference>
<dbReference type="eggNOG" id="COG1131">
    <property type="taxonomic scope" value="Bacteria"/>
</dbReference>
<evidence type="ECO:0000259" key="4">
    <source>
        <dbReference type="PROSITE" id="PS50893"/>
    </source>
</evidence>
<dbReference type="SMART" id="SM00382">
    <property type="entry name" value="AAA"/>
    <property type="match status" value="1"/>
</dbReference>
<evidence type="ECO:0000313" key="6">
    <source>
        <dbReference type="Proteomes" id="UP000012589"/>
    </source>
</evidence>
<organism evidence="5 6">
    <name type="scientific">Eubacterium plexicaudatum ASF492</name>
    <dbReference type="NCBI Taxonomy" id="1235802"/>
    <lineage>
        <taxon>Bacteria</taxon>
        <taxon>Bacillati</taxon>
        <taxon>Bacillota</taxon>
        <taxon>Clostridia</taxon>
        <taxon>Eubacteriales</taxon>
        <taxon>Eubacteriaceae</taxon>
        <taxon>Eubacterium</taxon>
    </lineage>
</organism>
<name>N2AT74_9FIRM</name>
<dbReference type="PATRIC" id="fig|1235802.3.peg.1841"/>
<dbReference type="AlphaFoldDB" id="N2AT74"/>
<sequence>MICFEKVSKQIGNFSLQNISFMLPKGYIMGLIGENGAGKTSLLNLILGLYRPDNGTVRIFDREYEKEECNIRNRIGFVLLDPDLFFGNVRLMDHADQIGKYYADYDRDILQKYCSEFSLDVRKKWKKLSKGERLKFQLAFALSHQPQLLVLDEPTANFDPEFRKRFFHILTQFISDGEHSVILATHQLYELDRIADYITFLHQGRLLYSGEKEALTDMYRMVKGEACRVDLLKKERIVCNEENAYAGSALVRHTDKDTYDSKLTVSTPSLEEIMYYLIKGVDHYGKNDLE</sequence>
<dbReference type="InterPro" id="IPR027417">
    <property type="entry name" value="P-loop_NTPase"/>
</dbReference>
<dbReference type="EMBL" id="AQFT01000056">
    <property type="protein sequence ID" value="EMZ29648.1"/>
    <property type="molecule type" value="Genomic_DNA"/>
</dbReference>
<dbReference type="PROSITE" id="PS50893">
    <property type="entry name" value="ABC_TRANSPORTER_2"/>
    <property type="match status" value="1"/>
</dbReference>
<evidence type="ECO:0000256" key="2">
    <source>
        <dbReference type="ARBA" id="ARBA00022741"/>
    </source>
</evidence>
<keyword evidence="6" id="KW-1185">Reference proteome</keyword>
<protein>
    <recommendedName>
        <fullName evidence="4">ABC transporter domain-containing protein</fullName>
    </recommendedName>
</protein>
<dbReference type="HOGENOM" id="CLU_000604_1_2_9"/>
<reference evidence="5 6" key="1">
    <citation type="journal article" date="2014" name="Genome Announc.">
        <title>Draft genome sequences of the altered schaedler flora, a defined bacterial community from gnotobiotic mice.</title>
        <authorList>
            <person name="Wannemuehler M.J."/>
            <person name="Overstreet A.M."/>
            <person name="Ward D.V."/>
            <person name="Phillips G.J."/>
        </authorList>
    </citation>
    <scope>NUCLEOTIDE SEQUENCE [LARGE SCALE GENOMIC DNA]</scope>
    <source>
        <strain evidence="5 6">ASF492</strain>
    </source>
</reference>
<dbReference type="InterPro" id="IPR051782">
    <property type="entry name" value="ABC_Transporter_VariousFunc"/>
</dbReference>
<keyword evidence="2" id="KW-0547">Nucleotide-binding</keyword>
<dbReference type="CDD" id="cd03230">
    <property type="entry name" value="ABC_DR_subfamily_A"/>
    <property type="match status" value="1"/>
</dbReference>
<gene>
    <name evidence="5" type="ORF">C823_01740</name>
</gene>
<dbReference type="GO" id="GO:0016887">
    <property type="term" value="F:ATP hydrolysis activity"/>
    <property type="evidence" value="ECO:0007669"/>
    <property type="project" value="InterPro"/>
</dbReference>
<comment type="caution">
    <text evidence="5">The sequence shown here is derived from an EMBL/GenBank/DDBJ whole genome shotgun (WGS) entry which is preliminary data.</text>
</comment>
<dbReference type="Pfam" id="PF00005">
    <property type="entry name" value="ABC_tran"/>
    <property type="match status" value="1"/>
</dbReference>
<dbReference type="Proteomes" id="UP000012589">
    <property type="component" value="Unassembled WGS sequence"/>
</dbReference>
<dbReference type="PANTHER" id="PTHR42939:SF3">
    <property type="entry name" value="ABC TRANSPORTER ATP-BINDING COMPONENT"/>
    <property type="match status" value="1"/>
</dbReference>
<feature type="domain" description="ABC transporter" evidence="4">
    <location>
        <begin position="2"/>
        <end position="228"/>
    </location>
</feature>
<evidence type="ECO:0000256" key="1">
    <source>
        <dbReference type="ARBA" id="ARBA00022448"/>
    </source>
</evidence>
<dbReference type="SUPFAM" id="SSF52540">
    <property type="entry name" value="P-loop containing nucleoside triphosphate hydrolases"/>
    <property type="match status" value="1"/>
</dbReference>
<accession>N2AT74</accession>
<dbReference type="InterPro" id="IPR003593">
    <property type="entry name" value="AAA+_ATPase"/>
</dbReference>
<dbReference type="Gene3D" id="3.40.50.300">
    <property type="entry name" value="P-loop containing nucleotide triphosphate hydrolases"/>
    <property type="match status" value="1"/>
</dbReference>
<proteinExistence type="predicted"/>
<keyword evidence="1" id="KW-0813">Transport</keyword>
<dbReference type="STRING" id="1235802.C823_01740"/>
<keyword evidence="3" id="KW-0067">ATP-binding</keyword>
<dbReference type="PANTHER" id="PTHR42939">
    <property type="entry name" value="ABC TRANSPORTER ATP-BINDING PROTEIN ALBC-RELATED"/>
    <property type="match status" value="1"/>
</dbReference>